<name>A0A7J6UUY5_THATH</name>
<evidence type="ECO:0000256" key="2">
    <source>
        <dbReference type="ARBA" id="ARBA00022692"/>
    </source>
</evidence>
<accession>A0A7J6UUY5</accession>
<feature type="domain" description="Receptor ligand binding region" evidence="5">
    <location>
        <begin position="4"/>
        <end position="83"/>
    </location>
</feature>
<dbReference type="PANTHER" id="PTHR34836">
    <property type="entry name" value="OS06G0188250 PROTEIN"/>
    <property type="match status" value="1"/>
</dbReference>
<dbReference type="InterPro" id="IPR001828">
    <property type="entry name" value="ANF_lig-bd_rcpt"/>
</dbReference>
<dbReference type="InterPro" id="IPR015683">
    <property type="entry name" value="Ionotropic_Glu_rcpt"/>
</dbReference>
<organism evidence="6 7">
    <name type="scientific">Thalictrum thalictroides</name>
    <name type="common">Rue-anemone</name>
    <name type="synonym">Anemone thalictroides</name>
    <dbReference type="NCBI Taxonomy" id="46969"/>
    <lineage>
        <taxon>Eukaryota</taxon>
        <taxon>Viridiplantae</taxon>
        <taxon>Streptophyta</taxon>
        <taxon>Embryophyta</taxon>
        <taxon>Tracheophyta</taxon>
        <taxon>Spermatophyta</taxon>
        <taxon>Magnoliopsida</taxon>
        <taxon>Ranunculales</taxon>
        <taxon>Ranunculaceae</taxon>
        <taxon>Thalictroideae</taxon>
        <taxon>Thalictrum</taxon>
    </lineage>
</organism>
<keyword evidence="4" id="KW-0472">Membrane</keyword>
<evidence type="ECO:0000256" key="1">
    <source>
        <dbReference type="ARBA" id="ARBA00004370"/>
    </source>
</evidence>
<keyword evidence="2" id="KW-0812">Transmembrane</keyword>
<reference evidence="6 7" key="1">
    <citation type="submission" date="2020-06" db="EMBL/GenBank/DDBJ databases">
        <title>Transcriptomic and genomic resources for Thalictrum thalictroides and T. hernandezii: Facilitating candidate gene discovery in an emerging model plant lineage.</title>
        <authorList>
            <person name="Arias T."/>
            <person name="Riano-Pachon D.M."/>
            <person name="Di Stilio V.S."/>
        </authorList>
    </citation>
    <scope>NUCLEOTIDE SEQUENCE [LARGE SCALE GENOMIC DNA]</scope>
    <source>
        <strain evidence="7">cv. WT478/WT964</strain>
        <tissue evidence="6">Leaves</tissue>
    </source>
</reference>
<keyword evidence="3" id="KW-1133">Transmembrane helix</keyword>
<gene>
    <name evidence="6" type="ORF">FRX31_034002</name>
</gene>
<keyword evidence="7" id="KW-1185">Reference proteome</keyword>
<dbReference type="AlphaFoldDB" id="A0A7J6UUY5"/>
<dbReference type="Pfam" id="PF01094">
    <property type="entry name" value="ANF_receptor"/>
    <property type="match status" value="1"/>
</dbReference>
<evidence type="ECO:0000259" key="5">
    <source>
        <dbReference type="Pfam" id="PF01094"/>
    </source>
</evidence>
<evidence type="ECO:0000256" key="4">
    <source>
        <dbReference type="ARBA" id="ARBA00023136"/>
    </source>
</evidence>
<proteinExistence type="predicted"/>
<protein>
    <recommendedName>
        <fullName evidence="5">Receptor ligand binding region domain-containing protein</fullName>
    </recommendedName>
</protein>
<dbReference type="OrthoDB" id="5984008at2759"/>
<evidence type="ECO:0000313" key="6">
    <source>
        <dbReference type="EMBL" id="KAF5176413.1"/>
    </source>
</evidence>
<dbReference type="EMBL" id="JABWDY010042770">
    <property type="protein sequence ID" value="KAF5176413.1"/>
    <property type="molecule type" value="Genomic_DNA"/>
</dbReference>
<comment type="caution">
    <text evidence="6">The sequence shown here is derived from an EMBL/GenBank/DDBJ whole genome shotgun (WGS) entry which is preliminary data.</text>
</comment>
<comment type="subcellular location">
    <subcellularLocation>
        <location evidence="1">Membrane</location>
    </subcellularLocation>
</comment>
<dbReference type="PANTHER" id="PTHR34836:SF9">
    <property type="entry name" value="RECEPTOR LIGAND BINDING REGION DOMAIN-CONTAINING PROTEIN"/>
    <property type="match status" value="1"/>
</dbReference>
<dbReference type="SUPFAM" id="SSF53822">
    <property type="entry name" value="Periplasmic binding protein-like I"/>
    <property type="match status" value="1"/>
</dbReference>
<evidence type="ECO:0000313" key="7">
    <source>
        <dbReference type="Proteomes" id="UP000554482"/>
    </source>
</evidence>
<dbReference type="Gene3D" id="3.40.50.2300">
    <property type="match status" value="1"/>
</dbReference>
<sequence length="83" mass="9178">MSNLVAAIDLINETKVSVILGFRMCDEVAFVAELGNTAIVPVLSFADRNPLDSSKRWPFLIQASPDQDKQMRAVAAIVGTWQW</sequence>
<dbReference type="GO" id="GO:0016020">
    <property type="term" value="C:membrane"/>
    <property type="evidence" value="ECO:0007669"/>
    <property type="project" value="UniProtKB-SubCell"/>
</dbReference>
<dbReference type="Proteomes" id="UP000554482">
    <property type="component" value="Unassembled WGS sequence"/>
</dbReference>
<dbReference type="InterPro" id="IPR028082">
    <property type="entry name" value="Peripla_BP_I"/>
</dbReference>
<evidence type="ECO:0000256" key="3">
    <source>
        <dbReference type="ARBA" id="ARBA00022989"/>
    </source>
</evidence>